<dbReference type="GO" id="GO:0004074">
    <property type="term" value="F:biliverdin reductase [NAD(P)H] activity"/>
    <property type="evidence" value="ECO:0007669"/>
    <property type="project" value="TreeGrafter"/>
</dbReference>
<keyword evidence="3" id="KW-1185">Reference proteome</keyword>
<dbReference type="RefSeq" id="WP_163945295.1">
    <property type="nucleotide sequence ID" value="NZ_JAAFZH010000002.1"/>
</dbReference>
<dbReference type="Proteomes" id="UP000474175">
    <property type="component" value="Unassembled WGS sequence"/>
</dbReference>
<comment type="caution">
    <text evidence="2">The sequence shown here is derived from an EMBL/GenBank/DDBJ whole genome shotgun (WGS) entry which is preliminary data.</text>
</comment>
<dbReference type="PANTHER" id="PTHR43355:SF2">
    <property type="entry name" value="FLAVIN REDUCTASE (NADPH)"/>
    <property type="match status" value="1"/>
</dbReference>
<proteinExistence type="predicted"/>
<dbReference type="InterPro" id="IPR016040">
    <property type="entry name" value="NAD(P)-bd_dom"/>
</dbReference>
<accession>A0A6L9L306</accession>
<dbReference type="InterPro" id="IPR051606">
    <property type="entry name" value="Polyketide_Oxido-like"/>
</dbReference>
<dbReference type="Pfam" id="PF13460">
    <property type="entry name" value="NAD_binding_10"/>
    <property type="match status" value="1"/>
</dbReference>
<dbReference type="EMBL" id="JAAFZH010000002">
    <property type="protein sequence ID" value="NDU94770.1"/>
    <property type="molecule type" value="Genomic_DNA"/>
</dbReference>
<dbReference type="GO" id="GO:0042602">
    <property type="term" value="F:riboflavin reductase (NADPH) activity"/>
    <property type="evidence" value="ECO:0007669"/>
    <property type="project" value="TreeGrafter"/>
</dbReference>
<organism evidence="2 3">
    <name type="scientific">Spirosoma terrae</name>
    <dbReference type="NCBI Taxonomy" id="1968276"/>
    <lineage>
        <taxon>Bacteria</taxon>
        <taxon>Pseudomonadati</taxon>
        <taxon>Bacteroidota</taxon>
        <taxon>Cytophagia</taxon>
        <taxon>Cytophagales</taxon>
        <taxon>Cytophagaceae</taxon>
        <taxon>Spirosoma</taxon>
    </lineage>
</organism>
<dbReference type="InterPro" id="IPR036291">
    <property type="entry name" value="NAD(P)-bd_dom_sf"/>
</dbReference>
<dbReference type="Gene3D" id="3.40.50.720">
    <property type="entry name" value="NAD(P)-binding Rossmann-like Domain"/>
    <property type="match status" value="1"/>
</dbReference>
<reference evidence="2 3" key="1">
    <citation type="submission" date="2020-02" db="EMBL/GenBank/DDBJ databases">
        <title>Draft genome sequence of two Spirosoma agri KCTC 52727 and Spirosoma terrae KCTC 52035.</title>
        <authorList>
            <person name="Rojas J."/>
            <person name="Ambika Manirajan B."/>
            <person name="Suarez C."/>
            <person name="Ratering S."/>
            <person name="Schnell S."/>
        </authorList>
    </citation>
    <scope>NUCLEOTIDE SEQUENCE [LARGE SCALE GENOMIC DNA]</scope>
    <source>
        <strain evidence="2 3">KCTC 52035</strain>
    </source>
</reference>
<protein>
    <submittedName>
        <fullName evidence="2">SDR family oxidoreductase</fullName>
    </submittedName>
</protein>
<dbReference type="CDD" id="cd05244">
    <property type="entry name" value="BVR-B_like_SDR_a"/>
    <property type="match status" value="1"/>
</dbReference>
<gene>
    <name evidence="2" type="ORF">GK108_07790</name>
</gene>
<feature type="domain" description="NAD(P)-binding" evidence="1">
    <location>
        <begin position="7"/>
        <end position="196"/>
    </location>
</feature>
<evidence type="ECO:0000259" key="1">
    <source>
        <dbReference type="Pfam" id="PF13460"/>
    </source>
</evidence>
<name>A0A6L9L306_9BACT</name>
<dbReference type="PANTHER" id="PTHR43355">
    <property type="entry name" value="FLAVIN REDUCTASE (NADPH)"/>
    <property type="match status" value="1"/>
</dbReference>
<sequence>MKLLIVGSTGSIGVHLVTQALEQGHTVTTFARTPAKLDSIKHPNLRVVQGDVLDSESLVKAVAGQDAVLCSLGAGREGHVRSEGTRNVIRAMEQTGVKRFICQTTLGAGDSRNTLNFFWKYIMFGLLLKKAYKDHELQERFIQQSHLDWTITRPAAFVDGNRTGQYKHGFFESGADLTLKISRADVADFMLKQLTNTTYFHKTPGQSY</sequence>
<dbReference type="SUPFAM" id="SSF51735">
    <property type="entry name" value="NAD(P)-binding Rossmann-fold domains"/>
    <property type="match status" value="1"/>
</dbReference>
<evidence type="ECO:0000313" key="3">
    <source>
        <dbReference type="Proteomes" id="UP000474175"/>
    </source>
</evidence>
<evidence type="ECO:0000313" key="2">
    <source>
        <dbReference type="EMBL" id="NDU94770.1"/>
    </source>
</evidence>
<dbReference type="AlphaFoldDB" id="A0A6L9L306"/>